<dbReference type="InterPro" id="IPR045819">
    <property type="entry name" value="TTC7_N"/>
</dbReference>
<reference evidence="3" key="1">
    <citation type="journal article" date="2015" name="Proc. Natl. Acad. Sci. U.S.A.">
        <title>Genome sequence of the Asian Tiger mosquito, Aedes albopictus, reveals insights into its biology, genetics, and evolution.</title>
        <authorList>
            <person name="Chen X.G."/>
            <person name="Jiang X."/>
            <person name="Gu J."/>
            <person name="Xu M."/>
            <person name="Wu Y."/>
            <person name="Deng Y."/>
            <person name="Zhang C."/>
            <person name="Bonizzoni M."/>
            <person name="Dermauw W."/>
            <person name="Vontas J."/>
            <person name="Armbruster P."/>
            <person name="Huang X."/>
            <person name="Yang Y."/>
            <person name="Zhang H."/>
            <person name="He W."/>
            <person name="Peng H."/>
            <person name="Liu Y."/>
            <person name="Wu K."/>
            <person name="Chen J."/>
            <person name="Lirakis M."/>
            <person name="Topalis P."/>
            <person name="Van Leeuwen T."/>
            <person name="Hall A.B."/>
            <person name="Jiang X."/>
            <person name="Thorpe C."/>
            <person name="Mueller R.L."/>
            <person name="Sun C."/>
            <person name="Waterhouse R.M."/>
            <person name="Yan G."/>
            <person name="Tu Z.J."/>
            <person name="Fang X."/>
            <person name="James A.A."/>
        </authorList>
    </citation>
    <scope>NUCLEOTIDE SEQUENCE [LARGE SCALE GENOMIC DNA]</scope>
    <source>
        <strain evidence="3">Foshan</strain>
    </source>
</reference>
<evidence type="ECO:0000313" key="3">
    <source>
        <dbReference type="Proteomes" id="UP000069940"/>
    </source>
</evidence>
<dbReference type="RefSeq" id="XP_019562500.1">
    <property type="nucleotide sequence ID" value="XM_019706955.3"/>
</dbReference>
<dbReference type="EnsemblMetazoa" id="AALFPA23_019945.R29371">
    <property type="protein sequence ID" value="AALFPA23_019945.P29371"/>
    <property type="gene ID" value="AALFPA23_019945"/>
</dbReference>
<dbReference type="GeneID" id="109430858"/>
<dbReference type="Pfam" id="PF19440">
    <property type="entry name" value="TTC7_N"/>
    <property type="match status" value="1"/>
</dbReference>
<evidence type="ECO:0000313" key="2">
    <source>
        <dbReference type="EnsemblMetazoa" id="AALFPA23_014712.P21366"/>
    </source>
</evidence>
<dbReference type="RefSeq" id="XP_062702663.1">
    <property type="nucleotide sequence ID" value="XM_062846679.1"/>
</dbReference>
<protein>
    <recommendedName>
        <fullName evidence="1">Tetratricopeptide repeat protein 7 N-terminal domain-containing protein</fullName>
    </recommendedName>
</protein>
<dbReference type="EnsemblMetazoa" id="AALFPA23_014712.R21366">
    <property type="protein sequence ID" value="AALFPA23_014712.P21366"/>
    <property type="gene ID" value="AALFPA23_014712"/>
</dbReference>
<dbReference type="RefSeq" id="XP_019551530.1">
    <property type="nucleotide sequence ID" value="XM_019695985.3"/>
</dbReference>
<proteinExistence type="predicted"/>
<keyword evidence="3" id="KW-1185">Reference proteome</keyword>
<dbReference type="EnsemblMetazoa" id="AALFPA23_006652.R8691">
    <property type="protein sequence ID" value="AALFPA23_006652.P8691"/>
    <property type="gene ID" value="AALFPA23_006652"/>
</dbReference>
<evidence type="ECO:0000259" key="1">
    <source>
        <dbReference type="Pfam" id="PF19440"/>
    </source>
</evidence>
<accession>A0ABM1Z3J2</accession>
<name>A0ABM1Z3J2_AEDAL</name>
<organism evidence="2 3">
    <name type="scientific">Aedes albopictus</name>
    <name type="common">Asian tiger mosquito</name>
    <name type="synonym">Stegomyia albopicta</name>
    <dbReference type="NCBI Taxonomy" id="7160"/>
    <lineage>
        <taxon>Eukaryota</taxon>
        <taxon>Metazoa</taxon>
        <taxon>Ecdysozoa</taxon>
        <taxon>Arthropoda</taxon>
        <taxon>Hexapoda</taxon>
        <taxon>Insecta</taxon>
        <taxon>Pterygota</taxon>
        <taxon>Neoptera</taxon>
        <taxon>Endopterygota</taxon>
        <taxon>Diptera</taxon>
        <taxon>Nematocera</taxon>
        <taxon>Culicoidea</taxon>
        <taxon>Culicidae</taxon>
        <taxon>Culicinae</taxon>
        <taxon>Aedini</taxon>
        <taxon>Aedes</taxon>
        <taxon>Stegomyia</taxon>
    </lineage>
</organism>
<feature type="domain" description="Tetratricopeptide repeat protein 7 N-terminal" evidence="1">
    <location>
        <begin position="8"/>
        <end position="77"/>
    </location>
</feature>
<dbReference type="GeneID" id="115255559"/>
<dbReference type="Proteomes" id="UP000069940">
    <property type="component" value="Unassembled WGS sequence"/>
</dbReference>
<reference evidence="2" key="2">
    <citation type="submission" date="2025-05" db="UniProtKB">
        <authorList>
            <consortium name="EnsemblMetazoa"/>
        </authorList>
    </citation>
    <scope>IDENTIFICATION</scope>
    <source>
        <strain evidence="2">Foshan</strain>
    </source>
</reference>
<sequence>MWATASSAEQVSDEALESWRMKKMRRQQFIPRNQDEETVLLLLIAEALAVRDAVLSQNPETVIYNLMILATVRWNQADSNDFSVKALKFTFWEDHNWQQYAVCLIAMGHYKHVVCALKEHSNQWTVSVA</sequence>
<dbReference type="GeneID" id="109421491"/>